<evidence type="ECO:0000313" key="4">
    <source>
        <dbReference type="EMBL" id="GEK79593.1"/>
    </source>
</evidence>
<dbReference type="PANTHER" id="PTHR30487:SF0">
    <property type="entry name" value="PREPILIN LEADER PEPTIDASE_N-METHYLTRANSFERASE-RELATED"/>
    <property type="match status" value="1"/>
</dbReference>
<dbReference type="Proteomes" id="UP000321749">
    <property type="component" value="Unassembled WGS sequence"/>
</dbReference>
<dbReference type="InterPro" id="IPR050882">
    <property type="entry name" value="Prepilin_peptidase/N-MTase"/>
</dbReference>
<keyword evidence="2" id="KW-0472">Membrane</keyword>
<name>A0AA87RHL5_9MICO</name>
<sequence>MENGRAAAATPTTVPIVRTVAEAESTASELAGPRPPLALRPVDLLGLPLASAAAALLVLHGWDAVAIVAVAAAAAASPALARIDLTERRLPNALTLPLLLVALLGCLVRALAGDLAVLAALGCGAILLLMAITGGMGMGDVKLGTALALATATLGWAAPLAGLAASVVVGGIAGLVALVAGRRTVAFGPWLLVGHALVVVAAALRVM</sequence>
<dbReference type="GO" id="GO:0006465">
    <property type="term" value="P:signal peptide processing"/>
    <property type="evidence" value="ECO:0007669"/>
    <property type="project" value="TreeGrafter"/>
</dbReference>
<keyword evidence="5" id="KW-1185">Reference proteome</keyword>
<organism evidence="4 5">
    <name type="scientific">Agrococcus baldri</name>
    <dbReference type="NCBI Taxonomy" id="153730"/>
    <lineage>
        <taxon>Bacteria</taxon>
        <taxon>Bacillati</taxon>
        <taxon>Actinomycetota</taxon>
        <taxon>Actinomycetes</taxon>
        <taxon>Micrococcales</taxon>
        <taxon>Microbacteriaceae</taxon>
        <taxon>Agrococcus</taxon>
    </lineage>
</organism>
<evidence type="ECO:0000259" key="3">
    <source>
        <dbReference type="Pfam" id="PF01478"/>
    </source>
</evidence>
<keyword evidence="2" id="KW-0812">Transmembrane</keyword>
<dbReference type="GO" id="GO:0004190">
    <property type="term" value="F:aspartic-type endopeptidase activity"/>
    <property type="evidence" value="ECO:0007669"/>
    <property type="project" value="InterPro"/>
</dbReference>
<feature type="domain" description="Prepilin type IV endopeptidase peptidase" evidence="3">
    <location>
        <begin position="79"/>
        <end position="174"/>
    </location>
</feature>
<comment type="similarity">
    <text evidence="1">Belongs to the peptidase A24 family.</text>
</comment>
<keyword evidence="2" id="KW-1133">Transmembrane helix</keyword>
<gene>
    <name evidence="4" type="ORF">ABA31_09440</name>
</gene>
<feature type="transmembrane region" description="Helical" evidence="2">
    <location>
        <begin position="64"/>
        <end position="81"/>
    </location>
</feature>
<evidence type="ECO:0000256" key="2">
    <source>
        <dbReference type="SAM" id="Phobius"/>
    </source>
</evidence>
<dbReference type="Gene3D" id="1.20.120.1220">
    <property type="match status" value="1"/>
</dbReference>
<feature type="transmembrane region" description="Helical" evidence="2">
    <location>
        <begin position="118"/>
        <end position="139"/>
    </location>
</feature>
<comment type="caution">
    <text evidence="4">The sequence shown here is derived from an EMBL/GenBank/DDBJ whole genome shotgun (WGS) entry which is preliminary data.</text>
</comment>
<dbReference type="AlphaFoldDB" id="A0AA87RHL5"/>
<dbReference type="PANTHER" id="PTHR30487">
    <property type="entry name" value="TYPE 4 PREPILIN-LIKE PROTEINS LEADER PEPTIDE-PROCESSING ENZYME"/>
    <property type="match status" value="1"/>
</dbReference>
<feature type="transmembrane region" description="Helical" evidence="2">
    <location>
        <begin position="185"/>
        <end position="204"/>
    </location>
</feature>
<dbReference type="EMBL" id="BJUU01000004">
    <property type="protein sequence ID" value="GEK79593.1"/>
    <property type="molecule type" value="Genomic_DNA"/>
</dbReference>
<dbReference type="GO" id="GO:0005886">
    <property type="term" value="C:plasma membrane"/>
    <property type="evidence" value="ECO:0007669"/>
    <property type="project" value="TreeGrafter"/>
</dbReference>
<evidence type="ECO:0000256" key="1">
    <source>
        <dbReference type="ARBA" id="ARBA00005801"/>
    </source>
</evidence>
<reference evidence="4 5" key="1">
    <citation type="submission" date="2019-07" db="EMBL/GenBank/DDBJ databases">
        <title>Whole genome shotgun sequence of Agrococcus baldri NBRC 103055.</title>
        <authorList>
            <person name="Hosoyama A."/>
            <person name="Uohara A."/>
            <person name="Ohji S."/>
            <person name="Ichikawa N."/>
        </authorList>
    </citation>
    <scope>NUCLEOTIDE SEQUENCE [LARGE SCALE GENOMIC DNA]</scope>
    <source>
        <strain evidence="4 5">NBRC 103055</strain>
    </source>
</reference>
<protein>
    <recommendedName>
        <fullName evidence="3">Prepilin type IV endopeptidase peptidase domain-containing protein</fullName>
    </recommendedName>
</protein>
<accession>A0AA87RHL5</accession>
<feature type="transmembrane region" description="Helical" evidence="2">
    <location>
        <begin position="93"/>
        <end position="112"/>
    </location>
</feature>
<dbReference type="Pfam" id="PF01478">
    <property type="entry name" value="Peptidase_A24"/>
    <property type="match status" value="1"/>
</dbReference>
<dbReference type="InterPro" id="IPR000045">
    <property type="entry name" value="Prepilin_IV_endopep_pep"/>
</dbReference>
<feature type="transmembrane region" description="Helical" evidence="2">
    <location>
        <begin position="146"/>
        <end position="179"/>
    </location>
</feature>
<proteinExistence type="inferred from homology"/>
<evidence type="ECO:0000313" key="5">
    <source>
        <dbReference type="Proteomes" id="UP000321749"/>
    </source>
</evidence>